<dbReference type="SUPFAM" id="SSF50814">
    <property type="entry name" value="Lipocalins"/>
    <property type="match status" value="1"/>
</dbReference>
<evidence type="ECO:0000256" key="1">
    <source>
        <dbReference type="ARBA" id="ARBA00008390"/>
    </source>
</evidence>
<dbReference type="AlphaFoldDB" id="A0A9P1MS99"/>
<reference evidence="5" key="1">
    <citation type="submission" date="2022-11" db="EMBL/GenBank/DDBJ databases">
        <authorList>
            <person name="Kikuchi T."/>
        </authorList>
    </citation>
    <scope>NUCLEOTIDE SEQUENCE</scope>
    <source>
        <strain evidence="5">PS1010</strain>
    </source>
</reference>
<comment type="caution">
    <text evidence="5">The sequence shown here is derived from an EMBL/GenBank/DDBJ whole genome shotgun (WGS) entry which is preliminary data.</text>
</comment>
<dbReference type="PRINTS" id="PR00178">
    <property type="entry name" value="FATTYACIDBP"/>
</dbReference>
<dbReference type="Proteomes" id="UP001152747">
    <property type="component" value="Unassembled WGS sequence"/>
</dbReference>
<accession>A0A9P1MS99</accession>
<gene>
    <name evidence="5" type="ORF">CAMP_LOCUS476</name>
</gene>
<proteinExistence type="inferred from homology"/>
<dbReference type="Gene3D" id="2.40.128.20">
    <property type="match status" value="1"/>
</dbReference>
<dbReference type="Pfam" id="PF00061">
    <property type="entry name" value="Lipocalin"/>
    <property type="match status" value="1"/>
</dbReference>
<evidence type="ECO:0000256" key="3">
    <source>
        <dbReference type="RuleBase" id="RU003696"/>
    </source>
</evidence>
<dbReference type="GO" id="GO:0005504">
    <property type="term" value="F:fatty acid binding"/>
    <property type="evidence" value="ECO:0007669"/>
    <property type="project" value="UniProtKB-ARBA"/>
</dbReference>
<keyword evidence="2" id="KW-0446">Lipid-binding</keyword>
<dbReference type="InterPro" id="IPR000566">
    <property type="entry name" value="Lipocln_cytosolic_FA-bd_dom"/>
</dbReference>
<evidence type="ECO:0000259" key="4">
    <source>
        <dbReference type="PROSITE" id="PS00214"/>
    </source>
</evidence>
<keyword evidence="3" id="KW-0813">Transport</keyword>
<dbReference type="FunFam" id="2.40.128.20:FF:000001">
    <property type="entry name" value="Fatty acid-binding protein, adipocyte"/>
    <property type="match status" value="1"/>
</dbReference>
<dbReference type="PANTHER" id="PTHR11955">
    <property type="entry name" value="FATTY ACID BINDING PROTEIN"/>
    <property type="match status" value="1"/>
</dbReference>
<dbReference type="EMBL" id="CANHGI010000001">
    <property type="protein sequence ID" value="CAI5437839.1"/>
    <property type="molecule type" value="Genomic_DNA"/>
</dbReference>
<comment type="similarity">
    <text evidence="1 3">Belongs to the calycin superfamily. Fatty-acid binding protein (FABP) family.</text>
</comment>
<dbReference type="InterPro" id="IPR031259">
    <property type="entry name" value="ILBP"/>
</dbReference>
<name>A0A9P1MS99_9PELO</name>
<sequence>MSAQDFVGRWKLVESEHFEEYMKEVGVGLITRKAAANLKPTLEIKNEGDVWHHNHYSTFKNTFLSFKLGEEFEETTGDGRTLKALIVFENGIFTHTQKKIKDSDKDSTFIHRLEDGKLIITLQSGNVLCRRVFVRE</sequence>
<dbReference type="InterPro" id="IPR012674">
    <property type="entry name" value="Calycin"/>
</dbReference>
<dbReference type="PROSITE" id="PS00214">
    <property type="entry name" value="FABP"/>
    <property type="match status" value="1"/>
</dbReference>
<organism evidence="5 6">
    <name type="scientific">Caenorhabditis angaria</name>
    <dbReference type="NCBI Taxonomy" id="860376"/>
    <lineage>
        <taxon>Eukaryota</taxon>
        <taxon>Metazoa</taxon>
        <taxon>Ecdysozoa</taxon>
        <taxon>Nematoda</taxon>
        <taxon>Chromadorea</taxon>
        <taxon>Rhabditida</taxon>
        <taxon>Rhabditina</taxon>
        <taxon>Rhabditomorpha</taxon>
        <taxon>Rhabditoidea</taxon>
        <taxon>Rhabditidae</taxon>
        <taxon>Peloderinae</taxon>
        <taxon>Caenorhabditis</taxon>
    </lineage>
</organism>
<evidence type="ECO:0000256" key="2">
    <source>
        <dbReference type="ARBA" id="ARBA00023121"/>
    </source>
</evidence>
<dbReference type="OrthoDB" id="354351at2759"/>
<evidence type="ECO:0000313" key="6">
    <source>
        <dbReference type="Proteomes" id="UP001152747"/>
    </source>
</evidence>
<protein>
    <recommendedName>
        <fullName evidence="4">Cytosolic fatty-acid binding proteins domain-containing protein</fullName>
    </recommendedName>
</protein>
<feature type="domain" description="Cytosolic fatty-acid binding proteins" evidence="4">
    <location>
        <begin position="8"/>
        <end position="25"/>
    </location>
</feature>
<dbReference type="InterPro" id="IPR000463">
    <property type="entry name" value="Fatty_acid-bd"/>
</dbReference>
<dbReference type="CDD" id="cd00742">
    <property type="entry name" value="FABP"/>
    <property type="match status" value="1"/>
</dbReference>
<evidence type="ECO:0000313" key="5">
    <source>
        <dbReference type="EMBL" id="CAI5437839.1"/>
    </source>
</evidence>
<keyword evidence="6" id="KW-1185">Reference proteome</keyword>